<reference evidence="1" key="1">
    <citation type="journal article" date="2014" name="Int. J. Syst. Evol. Microbiol.">
        <title>Complete genome sequence of Corynebacterium casei LMG S-19264T (=DSM 44701T), isolated from a smear-ripened cheese.</title>
        <authorList>
            <consortium name="US DOE Joint Genome Institute (JGI-PGF)"/>
            <person name="Walter F."/>
            <person name="Albersmeier A."/>
            <person name="Kalinowski J."/>
            <person name="Ruckert C."/>
        </authorList>
    </citation>
    <scope>NUCLEOTIDE SEQUENCE</scope>
    <source>
        <strain evidence="1">JCM 4637</strain>
    </source>
</reference>
<name>A0A919CBT9_9ACTN</name>
<dbReference type="AlphaFoldDB" id="A0A919CBT9"/>
<accession>A0A919CBT9</accession>
<evidence type="ECO:0000313" key="1">
    <source>
        <dbReference type="EMBL" id="GHD03438.1"/>
    </source>
</evidence>
<evidence type="ECO:0000313" key="2">
    <source>
        <dbReference type="Proteomes" id="UP000638353"/>
    </source>
</evidence>
<proteinExistence type="predicted"/>
<gene>
    <name evidence="1" type="ORF">GCM10010334_51190</name>
</gene>
<comment type="caution">
    <text evidence="1">The sequence shown here is derived from an EMBL/GenBank/DDBJ whole genome shotgun (WGS) entry which is preliminary data.</text>
</comment>
<protein>
    <submittedName>
        <fullName evidence="1">Uncharacterized protein</fullName>
    </submittedName>
</protein>
<dbReference type="Proteomes" id="UP000638353">
    <property type="component" value="Unassembled WGS sequence"/>
</dbReference>
<dbReference type="EMBL" id="BMVC01000010">
    <property type="protein sequence ID" value="GHD03438.1"/>
    <property type="molecule type" value="Genomic_DNA"/>
</dbReference>
<reference evidence="1" key="2">
    <citation type="submission" date="2020-09" db="EMBL/GenBank/DDBJ databases">
        <authorList>
            <person name="Sun Q."/>
            <person name="Ohkuma M."/>
        </authorList>
    </citation>
    <scope>NUCLEOTIDE SEQUENCE</scope>
    <source>
        <strain evidence="1">JCM 4637</strain>
    </source>
</reference>
<organism evidence="1 2">
    <name type="scientific">Streptomyces finlayi</name>
    <dbReference type="NCBI Taxonomy" id="67296"/>
    <lineage>
        <taxon>Bacteria</taxon>
        <taxon>Bacillati</taxon>
        <taxon>Actinomycetota</taxon>
        <taxon>Actinomycetes</taxon>
        <taxon>Kitasatosporales</taxon>
        <taxon>Streptomycetaceae</taxon>
        <taxon>Streptomyces</taxon>
    </lineage>
</organism>
<sequence>MTETPQINRPLMITALYCGGCHEGRYRKTTDPAGVLVECTACQRPAHLDDFVMDDGERLLFDSSGLLGYVTAPTLPEYAE</sequence>
<dbReference type="RefSeq" id="WP_189825334.1">
    <property type="nucleotide sequence ID" value="NZ_BMVC01000010.1"/>
</dbReference>